<sequence length="284" mass="31917">MQDRINGLQTGSGADSRFVSTFLTYVIRENSFHMLEKLSQRATTLDALQPNTWRSSISAYLPIQIKNWFAVAPSTATHILADKYVAKTVDYILRIEELLQRQVETTNISQQVLPIKPHKDQYQQILACQKQLQALKANFPQFFTVDARPSKSVLADVLEEGLRLVGARILLIGLKKPRMPSKAPNNVEPLSTLTILDELKRVCNDPVFAEQRPITKTTQKLLGIQLRSDTASENSLYNQFCPQRAIMQQAISNLRDVLAEDGPNVEAIDAAIQMEFPKPMAGLK</sequence>
<protein>
    <submittedName>
        <fullName evidence="1">Uncharacterized protein</fullName>
    </submittedName>
</protein>
<reference evidence="1" key="1">
    <citation type="submission" date="2015-09" db="EMBL/GenBank/DDBJ databases">
        <title>Draft Genome Sequences of Two Novel Amoeba-resistant Intranuclear Bacteria, Candidatus Berkiella cookevillensis and Candidatus Berkiella aquae.</title>
        <authorList>
            <person name="Mehari Y.T."/>
            <person name="Arivett B.A."/>
            <person name="Farone A.L."/>
            <person name="Gunderson J.H."/>
            <person name="Farone M.B."/>
        </authorList>
    </citation>
    <scope>NUCLEOTIDE SEQUENCE [LARGE SCALE GENOMIC DNA]</scope>
    <source>
        <strain evidence="1">CC99</strain>
    </source>
</reference>
<comment type="caution">
    <text evidence="1">The sequence shown here is derived from an EMBL/GenBank/DDBJ whole genome shotgun (WGS) entry which is preliminary data.</text>
</comment>
<evidence type="ECO:0000313" key="1">
    <source>
        <dbReference type="EMBL" id="KRG18141.1"/>
    </source>
</evidence>
<gene>
    <name evidence="2" type="ORF">CC99x_010065</name>
    <name evidence="1" type="ORF">CC99x_01853</name>
</gene>
<evidence type="ECO:0000313" key="2">
    <source>
        <dbReference type="EMBL" id="MCS5709250.1"/>
    </source>
</evidence>
<dbReference type="STRING" id="437022.CC99x_01853"/>
<proteinExistence type="predicted"/>
<dbReference type="AlphaFoldDB" id="A0A0Q9YBY9"/>
<dbReference type="RefSeq" id="WP_057624965.1">
    <property type="nucleotide sequence ID" value="NZ_LKHV02000001.1"/>
</dbReference>
<reference evidence="2" key="3">
    <citation type="submission" date="2021-06" db="EMBL/GenBank/DDBJ databases">
        <title>Genomic Description and Analysis of Intracellular Bacteria, Candidatus Berkiella cookevillensis and Candidatus Berkiella aquae.</title>
        <authorList>
            <person name="Kidane D.T."/>
            <person name="Mehari Y.T."/>
            <person name="Rice F.C."/>
            <person name="Arivett B.A."/>
            <person name="Farone A.L."/>
            <person name="Berk S.G."/>
            <person name="Farone M.B."/>
        </authorList>
    </citation>
    <scope>NUCLEOTIDE SEQUENCE</scope>
    <source>
        <strain evidence="2">CC99</strain>
    </source>
</reference>
<accession>A0A0Q9YBY9</accession>
<dbReference type="EMBL" id="LKHV01000009">
    <property type="protein sequence ID" value="KRG18141.1"/>
    <property type="molecule type" value="Genomic_DNA"/>
</dbReference>
<name>A0A0Q9YBY9_9GAMM</name>
<dbReference type="Proteomes" id="UP000051494">
    <property type="component" value="Unassembled WGS sequence"/>
</dbReference>
<reference evidence="2" key="2">
    <citation type="journal article" date="2016" name="Genome Announc.">
        <title>Draft Genome Sequences of Two Novel Amoeba-Resistant Intranuclear Bacteria, 'Candidatus Berkiella cookevillensis' and 'Candidatus Berkiella aquae'.</title>
        <authorList>
            <person name="Mehari Y.T."/>
            <person name="Arivett B.A."/>
            <person name="Farone A.L."/>
            <person name="Gunderson J.H."/>
            <person name="Farone M.B."/>
        </authorList>
    </citation>
    <scope>NUCLEOTIDE SEQUENCE</scope>
    <source>
        <strain evidence="2">CC99</strain>
    </source>
</reference>
<dbReference type="EMBL" id="LKHV02000001">
    <property type="protein sequence ID" value="MCS5709250.1"/>
    <property type="molecule type" value="Genomic_DNA"/>
</dbReference>
<evidence type="ECO:0000313" key="3">
    <source>
        <dbReference type="Proteomes" id="UP000051494"/>
    </source>
</evidence>
<keyword evidence="3" id="KW-1185">Reference proteome</keyword>
<organism evidence="1">
    <name type="scientific">Candidatus Berkiella cookevillensis</name>
    <dbReference type="NCBI Taxonomy" id="437022"/>
    <lineage>
        <taxon>Bacteria</taxon>
        <taxon>Pseudomonadati</taxon>
        <taxon>Pseudomonadota</taxon>
        <taxon>Gammaproteobacteria</taxon>
        <taxon>Candidatus Berkiellales</taxon>
        <taxon>Candidatus Berkiellaceae</taxon>
        <taxon>Candidatus Berkiella</taxon>
    </lineage>
</organism>